<dbReference type="Proteomes" id="UP000800096">
    <property type="component" value="Unassembled WGS sequence"/>
</dbReference>
<evidence type="ECO:0000313" key="1">
    <source>
        <dbReference type="EMBL" id="KAF1912856.1"/>
    </source>
</evidence>
<dbReference type="AlphaFoldDB" id="A0A6A5QDH5"/>
<evidence type="ECO:0000313" key="2">
    <source>
        <dbReference type="Proteomes" id="UP000800096"/>
    </source>
</evidence>
<gene>
    <name evidence="1" type="ORF">BDU57DRAFT_521414</name>
</gene>
<accession>A0A6A5QDH5</accession>
<keyword evidence="2" id="KW-1185">Reference proteome</keyword>
<reference evidence="1" key="1">
    <citation type="journal article" date="2020" name="Stud. Mycol.">
        <title>101 Dothideomycetes genomes: a test case for predicting lifestyles and emergence of pathogens.</title>
        <authorList>
            <person name="Haridas S."/>
            <person name="Albert R."/>
            <person name="Binder M."/>
            <person name="Bloem J."/>
            <person name="Labutti K."/>
            <person name="Salamov A."/>
            <person name="Andreopoulos B."/>
            <person name="Baker S."/>
            <person name="Barry K."/>
            <person name="Bills G."/>
            <person name="Bluhm B."/>
            <person name="Cannon C."/>
            <person name="Castanera R."/>
            <person name="Culley D."/>
            <person name="Daum C."/>
            <person name="Ezra D."/>
            <person name="Gonzalez J."/>
            <person name="Henrissat B."/>
            <person name="Kuo A."/>
            <person name="Liang C."/>
            <person name="Lipzen A."/>
            <person name="Lutzoni F."/>
            <person name="Magnuson J."/>
            <person name="Mondo S."/>
            <person name="Nolan M."/>
            <person name="Ohm R."/>
            <person name="Pangilinan J."/>
            <person name="Park H.-J."/>
            <person name="Ramirez L."/>
            <person name="Alfaro M."/>
            <person name="Sun H."/>
            <person name="Tritt A."/>
            <person name="Yoshinaga Y."/>
            <person name="Zwiers L.-H."/>
            <person name="Turgeon B."/>
            <person name="Goodwin S."/>
            <person name="Spatafora J."/>
            <person name="Crous P."/>
            <person name="Grigoriev I."/>
        </authorList>
    </citation>
    <scope>NUCLEOTIDE SEQUENCE</scope>
    <source>
        <strain evidence="1">HMLAC05119</strain>
    </source>
</reference>
<name>A0A6A5QDH5_AMPQU</name>
<protein>
    <submittedName>
        <fullName evidence="1">Uncharacterized protein</fullName>
    </submittedName>
</protein>
<organism evidence="1 2">
    <name type="scientific">Ampelomyces quisqualis</name>
    <name type="common">Powdery mildew agent</name>
    <dbReference type="NCBI Taxonomy" id="50730"/>
    <lineage>
        <taxon>Eukaryota</taxon>
        <taxon>Fungi</taxon>
        <taxon>Dikarya</taxon>
        <taxon>Ascomycota</taxon>
        <taxon>Pezizomycotina</taxon>
        <taxon>Dothideomycetes</taxon>
        <taxon>Pleosporomycetidae</taxon>
        <taxon>Pleosporales</taxon>
        <taxon>Pleosporineae</taxon>
        <taxon>Phaeosphaeriaceae</taxon>
        <taxon>Ampelomyces</taxon>
    </lineage>
</organism>
<proteinExistence type="predicted"/>
<dbReference type="EMBL" id="ML979139">
    <property type="protein sequence ID" value="KAF1912856.1"/>
    <property type="molecule type" value="Genomic_DNA"/>
</dbReference>
<sequence>MTTPDSTRPTLKARHLAAPRPFTYADLADLVLFCLVASQLKWRLCCPHSSSTRGVQSRLLHAQWRFEVPPCAAGPKLYHLDARWRSKHKLRLWVGVPVSCHVVSWVSDSPSARYMHPNNECEVPLHQHSGPYLLSSDIDHGIGLFWCEEDQRPLTHRGRLALGFGFSGPLITVHIDTCTYRLCW</sequence>